<dbReference type="Proteomes" id="UP000422221">
    <property type="component" value="Unassembled WGS sequence"/>
</dbReference>
<dbReference type="AlphaFoldDB" id="A0A7J4XJK4"/>
<evidence type="ECO:0000313" key="3">
    <source>
        <dbReference type="Proteomes" id="UP000422221"/>
    </source>
</evidence>
<feature type="chain" id="PRO_5029773907" description="Transglutaminase domain-containing protein" evidence="1">
    <location>
        <begin position="24"/>
        <end position="500"/>
    </location>
</feature>
<dbReference type="EMBL" id="VWMK01000008">
    <property type="protein sequence ID" value="KAA3765884.1"/>
    <property type="molecule type" value="Genomic_DNA"/>
</dbReference>
<comment type="caution">
    <text evidence="2">The sequence shown here is derived from an EMBL/GenBank/DDBJ whole genome shotgun (WGS) entry which is preliminary data.</text>
</comment>
<proteinExistence type="predicted"/>
<evidence type="ECO:0008006" key="4">
    <source>
        <dbReference type="Google" id="ProtNLM"/>
    </source>
</evidence>
<reference evidence="2 3" key="1">
    <citation type="journal article" date="2019" name="Nat. Med.">
        <title>A library of human gut bacterial isolates paired with longitudinal multiomics data enables mechanistic microbiome research.</title>
        <authorList>
            <person name="Poyet M."/>
            <person name="Groussin M."/>
            <person name="Gibbons S.M."/>
            <person name="Avila-Pacheco J."/>
            <person name="Jiang X."/>
            <person name="Kearney S.M."/>
            <person name="Perrotta A.R."/>
            <person name="Berdy B."/>
            <person name="Zhao S."/>
            <person name="Lieberman T.D."/>
            <person name="Swanson P.K."/>
            <person name="Smith M."/>
            <person name="Roesemann S."/>
            <person name="Alexander J.E."/>
            <person name="Rich S.A."/>
            <person name="Livny J."/>
            <person name="Vlamakis H."/>
            <person name="Clish C."/>
            <person name="Bullock K."/>
            <person name="Deik A."/>
            <person name="Scott J."/>
            <person name="Pierce K.A."/>
            <person name="Xavier R.J."/>
            <person name="Alm E.J."/>
        </authorList>
    </citation>
    <scope>NUCLEOTIDE SEQUENCE [LARGE SCALE GENOMIC DNA]</scope>
    <source>
        <strain evidence="2 3">BIOML-A10</strain>
    </source>
</reference>
<evidence type="ECO:0000313" key="2">
    <source>
        <dbReference type="EMBL" id="KAA3765884.1"/>
    </source>
</evidence>
<protein>
    <recommendedName>
        <fullName evidence="4">Transglutaminase domain-containing protein</fullName>
    </recommendedName>
</protein>
<accession>A0A7J4XJK4</accession>
<sequence length="500" mass="56732">MNKIRCFFLFVFGGLLSATVMEAQEVDFEKEFDDFQKQQQKEFNDFKNKADADFETFLRETWVKFEAFDPLKAPVRPEPEKQPVFDGKRPQAPVEIKPVDIGKPSLSAVTDKPVPGIYVPGQPYLSVKIDVPVVPVTGRPIHRTPVNYYGSAFEIATDAIENLALAGNREADVADAWSQLCKADHEQLIKDCMTLREEKKMSDWAYLLFTKKIGEQLYGEQQKDDIAFLQMFILNKSGYKVRLSKINEKLKLMVAPAGVLYGIPYILLDGTKYYVFDAEKTNGPMGVYTYKQDFPNAKNYVSLSIDAVPKFDMAEHTESVSPESGSVKVETVVNKNLMEFYKSYPQCDVSVYYHTPMSEELKATLYPPLQEAIKGKSQQEAANILIEFVQTGFEYQTDGDQFGYEKPFFLDENFFYPACDCEDRAILYSTLVKDLLGLDAVLLDYPNHIASAVRFTEEIPGDYVILDDGAKYLICDPTYIGASIGMCMEQFKKVSPQIIR</sequence>
<gene>
    <name evidence="2" type="ORF">F3F73_10025</name>
</gene>
<name>A0A7J4XJK4_9BACE</name>
<feature type="signal peptide" evidence="1">
    <location>
        <begin position="1"/>
        <end position="23"/>
    </location>
</feature>
<keyword evidence="1" id="KW-0732">Signal</keyword>
<dbReference type="RefSeq" id="WP_005926839.1">
    <property type="nucleotide sequence ID" value="NZ_CABKSE010000001.1"/>
</dbReference>
<organism evidence="2 3">
    <name type="scientific">Bacteroides salyersiae</name>
    <dbReference type="NCBI Taxonomy" id="291644"/>
    <lineage>
        <taxon>Bacteria</taxon>
        <taxon>Pseudomonadati</taxon>
        <taxon>Bacteroidota</taxon>
        <taxon>Bacteroidia</taxon>
        <taxon>Bacteroidales</taxon>
        <taxon>Bacteroidaceae</taxon>
        <taxon>Bacteroides</taxon>
    </lineage>
</organism>
<evidence type="ECO:0000256" key="1">
    <source>
        <dbReference type="SAM" id="SignalP"/>
    </source>
</evidence>